<evidence type="ECO:0000259" key="3">
    <source>
        <dbReference type="Pfam" id="PF05193"/>
    </source>
</evidence>
<feature type="domain" description="Peptidase M16 N-terminal" evidence="2">
    <location>
        <begin position="41"/>
        <end position="188"/>
    </location>
</feature>
<sequence>MVAAIVATVDVEAATVAAESVSAVSVNDADIERTELASGVRVITERMPEARSVSVGMWFAVGSRDEPAPIAGASHFLEHLLFKGTEERSARSIATAVDAVGGEMNAYTSREHTAYYLRLPVSELQAGVELLADVVSEPAFRLAELDAEREVIIEELLMSEDTPDDLVLTALYESLYPDHPLGRETLGDHDTVTAMTRDDVASFHAKWYRPSNLVVAAAGALEHQQVVDALGPLFAGTESGAAPLRNAPEAHLQSLVQIDRPIEQVHVAIGWRGLPLADEDRYAMWVANHVLGGGMSSRLFQEIRESRGLAYSVFSSPSSYSDAGSLIVYAGTALARLEELLSVTDDVLATFLADGITEEEHAVALGYLEGSMLLGLEDSGSRMARLGTGLVTRNDITSIDEHVRRIRGVTTEEVHSVIRRVLGSPRAVSAVGPLGKGSAALERFACG</sequence>
<dbReference type="Pfam" id="PF05193">
    <property type="entry name" value="Peptidase_M16_C"/>
    <property type="match status" value="1"/>
</dbReference>
<dbReference type="GO" id="GO:0006508">
    <property type="term" value="P:proteolysis"/>
    <property type="evidence" value="ECO:0007669"/>
    <property type="project" value="InterPro"/>
</dbReference>
<dbReference type="InterPro" id="IPR007863">
    <property type="entry name" value="Peptidase_M16_C"/>
</dbReference>
<dbReference type="PROSITE" id="PS00143">
    <property type="entry name" value="INSULINASE"/>
    <property type="match status" value="1"/>
</dbReference>
<gene>
    <name evidence="4" type="ORF">UFOPK1495_00711</name>
    <name evidence="5" type="ORF">UFOPK2350_00587</name>
</gene>
<evidence type="ECO:0000313" key="4">
    <source>
        <dbReference type="EMBL" id="CAB4548902.1"/>
    </source>
</evidence>
<dbReference type="PANTHER" id="PTHR11851">
    <property type="entry name" value="METALLOPROTEASE"/>
    <property type="match status" value="1"/>
</dbReference>
<name>A0A6J6CBZ0_9ZZZZ</name>
<dbReference type="EMBL" id="CAEZXE010000037">
    <property type="protein sequence ID" value="CAB4674948.1"/>
    <property type="molecule type" value="Genomic_DNA"/>
</dbReference>
<reference evidence="4" key="1">
    <citation type="submission" date="2020-05" db="EMBL/GenBank/DDBJ databases">
        <authorList>
            <person name="Chiriac C."/>
            <person name="Salcher M."/>
            <person name="Ghai R."/>
            <person name="Kavagutti S V."/>
        </authorList>
    </citation>
    <scope>NUCLEOTIDE SEQUENCE</scope>
</reference>
<dbReference type="Pfam" id="PF00675">
    <property type="entry name" value="Peptidase_M16"/>
    <property type="match status" value="1"/>
</dbReference>
<dbReference type="InterPro" id="IPR001431">
    <property type="entry name" value="Pept_M16_Zn_BS"/>
</dbReference>
<evidence type="ECO:0000259" key="2">
    <source>
        <dbReference type="Pfam" id="PF00675"/>
    </source>
</evidence>
<dbReference type="GO" id="GO:0004222">
    <property type="term" value="F:metalloendopeptidase activity"/>
    <property type="evidence" value="ECO:0007669"/>
    <property type="project" value="InterPro"/>
</dbReference>
<dbReference type="GO" id="GO:0046872">
    <property type="term" value="F:metal ion binding"/>
    <property type="evidence" value="ECO:0007669"/>
    <property type="project" value="InterPro"/>
</dbReference>
<dbReference type="SUPFAM" id="SSF63411">
    <property type="entry name" value="LuxS/MPP-like metallohydrolase"/>
    <property type="match status" value="2"/>
</dbReference>
<dbReference type="Gene3D" id="3.30.830.10">
    <property type="entry name" value="Metalloenzyme, LuxS/M16 peptidase-like"/>
    <property type="match status" value="2"/>
</dbReference>
<dbReference type="InterPro" id="IPR011249">
    <property type="entry name" value="Metalloenz_LuxS/M16"/>
</dbReference>
<dbReference type="InterPro" id="IPR011765">
    <property type="entry name" value="Pept_M16_N"/>
</dbReference>
<evidence type="ECO:0000256" key="1">
    <source>
        <dbReference type="ARBA" id="ARBA00007261"/>
    </source>
</evidence>
<feature type="domain" description="Peptidase M16 C-terminal" evidence="3">
    <location>
        <begin position="195"/>
        <end position="362"/>
    </location>
</feature>
<organism evidence="4">
    <name type="scientific">freshwater metagenome</name>
    <dbReference type="NCBI Taxonomy" id="449393"/>
    <lineage>
        <taxon>unclassified sequences</taxon>
        <taxon>metagenomes</taxon>
        <taxon>ecological metagenomes</taxon>
    </lineage>
</organism>
<proteinExistence type="inferred from homology"/>
<evidence type="ECO:0000313" key="5">
    <source>
        <dbReference type="EMBL" id="CAB4674948.1"/>
    </source>
</evidence>
<protein>
    <submittedName>
        <fullName evidence="4">Unannotated protein</fullName>
    </submittedName>
</protein>
<dbReference type="PANTHER" id="PTHR11851:SF49">
    <property type="entry name" value="MITOCHONDRIAL-PROCESSING PEPTIDASE SUBUNIT ALPHA"/>
    <property type="match status" value="1"/>
</dbReference>
<dbReference type="InterPro" id="IPR050361">
    <property type="entry name" value="MPP/UQCRC_Complex"/>
</dbReference>
<dbReference type="EMBL" id="CAEZSU010000061">
    <property type="protein sequence ID" value="CAB4548902.1"/>
    <property type="molecule type" value="Genomic_DNA"/>
</dbReference>
<dbReference type="AlphaFoldDB" id="A0A6J6CBZ0"/>
<comment type="similarity">
    <text evidence="1">Belongs to the peptidase M16 family.</text>
</comment>
<accession>A0A6J6CBZ0</accession>